<keyword evidence="8" id="KW-0443">Lipid metabolism</keyword>
<evidence type="ECO:0000256" key="12">
    <source>
        <dbReference type="SAM" id="Phobius"/>
    </source>
</evidence>
<keyword evidence="10" id="KW-0594">Phospholipid biosynthesis</keyword>
<dbReference type="GO" id="GO:0008654">
    <property type="term" value="P:phospholipid biosynthetic process"/>
    <property type="evidence" value="ECO:0007669"/>
    <property type="project" value="UniProtKB-KW"/>
</dbReference>
<protein>
    <recommendedName>
        <fullName evidence="15">Protein-S-isoprenylcysteine O-methyltransferase</fullName>
    </recommendedName>
</protein>
<keyword evidence="4" id="KW-0949">S-adenosyl-L-methionine</keyword>
<dbReference type="Proteomes" id="UP000807353">
    <property type="component" value="Unassembled WGS sequence"/>
</dbReference>
<dbReference type="AlphaFoldDB" id="A0A9P5YIE2"/>
<keyword evidence="5 12" id="KW-0812">Transmembrane</keyword>
<keyword evidence="3" id="KW-0808">Transferase</keyword>
<evidence type="ECO:0000256" key="2">
    <source>
        <dbReference type="ARBA" id="ARBA00022516"/>
    </source>
</evidence>
<dbReference type="InterPro" id="IPR007318">
    <property type="entry name" value="Phopholipid_MeTrfase"/>
</dbReference>
<gene>
    <name evidence="13" type="ORF">BDZ94DRAFT_1246732</name>
</gene>
<keyword evidence="6" id="KW-0256">Endoplasmic reticulum</keyword>
<organism evidence="13 14">
    <name type="scientific">Collybia nuda</name>
    <dbReference type="NCBI Taxonomy" id="64659"/>
    <lineage>
        <taxon>Eukaryota</taxon>
        <taxon>Fungi</taxon>
        <taxon>Dikarya</taxon>
        <taxon>Basidiomycota</taxon>
        <taxon>Agaricomycotina</taxon>
        <taxon>Agaricomycetes</taxon>
        <taxon>Agaricomycetidae</taxon>
        <taxon>Agaricales</taxon>
        <taxon>Tricholomatineae</taxon>
        <taxon>Clitocybaceae</taxon>
        <taxon>Collybia</taxon>
    </lineage>
</organism>
<evidence type="ECO:0000313" key="13">
    <source>
        <dbReference type="EMBL" id="KAF9468406.1"/>
    </source>
</evidence>
<dbReference type="OrthoDB" id="422086at2759"/>
<proteinExistence type="predicted"/>
<comment type="caution">
    <text evidence="13">The sequence shown here is derived from an EMBL/GenBank/DDBJ whole genome shotgun (WGS) entry which is preliminary data.</text>
</comment>
<dbReference type="PANTHER" id="PTHR12714:SF9">
    <property type="entry name" value="PROTEIN-S-ISOPRENYLCYSTEINE O-METHYLTRANSFERASE"/>
    <property type="match status" value="1"/>
</dbReference>
<evidence type="ECO:0000256" key="9">
    <source>
        <dbReference type="ARBA" id="ARBA00023136"/>
    </source>
</evidence>
<evidence type="ECO:0000256" key="3">
    <source>
        <dbReference type="ARBA" id="ARBA00022603"/>
    </source>
</evidence>
<name>A0A9P5YIE2_9AGAR</name>
<evidence type="ECO:0000256" key="4">
    <source>
        <dbReference type="ARBA" id="ARBA00022691"/>
    </source>
</evidence>
<evidence type="ECO:0000313" key="14">
    <source>
        <dbReference type="Proteomes" id="UP000807353"/>
    </source>
</evidence>
<keyword evidence="2" id="KW-0444">Lipid biosynthesis</keyword>
<dbReference type="PANTHER" id="PTHR12714">
    <property type="entry name" value="PROTEIN-S ISOPRENYLCYSTEINE O-METHYLTRANSFERASE"/>
    <property type="match status" value="1"/>
</dbReference>
<evidence type="ECO:0000256" key="8">
    <source>
        <dbReference type="ARBA" id="ARBA00023098"/>
    </source>
</evidence>
<evidence type="ECO:0000256" key="7">
    <source>
        <dbReference type="ARBA" id="ARBA00022989"/>
    </source>
</evidence>
<evidence type="ECO:0000256" key="10">
    <source>
        <dbReference type="ARBA" id="ARBA00023209"/>
    </source>
</evidence>
<evidence type="ECO:0000256" key="1">
    <source>
        <dbReference type="ARBA" id="ARBA00004127"/>
    </source>
</evidence>
<accession>A0A9P5YIE2</accession>
<sequence>MSLARLPCILVATVGLHKTWTAPDASTKAEQAPVTNIWDWFLHKVRDFTMPVKSVFWTIGFAEAAVILANKYPAEPLSRHILSTLMRSGRAEYLRLNRLAVAGVSLIGLGTLLRMYCYRAMKGFFTFDISIRENHQLVTTGPYSVVRHPGYTGLSIVYIGLLCWHGAEGSWLRESGVLDTTSGIVMCGALSAAMVSVLVGLLRRMSAEDAALQKAFGPDWVEWSQRVPYTLIPGVY</sequence>
<feature type="transmembrane region" description="Helical" evidence="12">
    <location>
        <begin position="183"/>
        <end position="202"/>
    </location>
</feature>
<dbReference type="Gene3D" id="1.20.120.1630">
    <property type="match status" value="1"/>
</dbReference>
<keyword evidence="14" id="KW-1185">Reference proteome</keyword>
<keyword evidence="7 12" id="KW-1133">Transmembrane helix</keyword>
<keyword evidence="3" id="KW-0489">Methyltransferase</keyword>
<evidence type="ECO:0000256" key="5">
    <source>
        <dbReference type="ARBA" id="ARBA00022692"/>
    </source>
</evidence>
<dbReference type="EMBL" id="MU150233">
    <property type="protein sequence ID" value="KAF9468406.1"/>
    <property type="molecule type" value="Genomic_DNA"/>
</dbReference>
<feature type="transmembrane region" description="Helical" evidence="12">
    <location>
        <begin position="95"/>
        <end position="116"/>
    </location>
</feature>
<evidence type="ECO:0008006" key="15">
    <source>
        <dbReference type="Google" id="ProtNLM"/>
    </source>
</evidence>
<dbReference type="GO" id="GO:0032259">
    <property type="term" value="P:methylation"/>
    <property type="evidence" value="ECO:0007669"/>
    <property type="project" value="UniProtKB-KW"/>
</dbReference>
<reference evidence="13" key="1">
    <citation type="submission" date="2020-11" db="EMBL/GenBank/DDBJ databases">
        <authorList>
            <consortium name="DOE Joint Genome Institute"/>
            <person name="Ahrendt S."/>
            <person name="Riley R."/>
            <person name="Andreopoulos W."/>
            <person name="Labutti K."/>
            <person name="Pangilinan J."/>
            <person name="Ruiz-Duenas F.J."/>
            <person name="Barrasa J.M."/>
            <person name="Sanchez-Garcia M."/>
            <person name="Camarero S."/>
            <person name="Miyauchi S."/>
            <person name="Serrano A."/>
            <person name="Linde D."/>
            <person name="Babiker R."/>
            <person name="Drula E."/>
            <person name="Ayuso-Fernandez I."/>
            <person name="Pacheco R."/>
            <person name="Padilla G."/>
            <person name="Ferreira P."/>
            <person name="Barriuso J."/>
            <person name="Kellner H."/>
            <person name="Castanera R."/>
            <person name="Alfaro M."/>
            <person name="Ramirez L."/>
            <person name="Pisabarro A.G."/>
            <person name="Kuo A."/>
            <person name="Tritt A."/>
            <person name="Lipzen A."/>
            <person name="He G."/>
            <person name="Yan M."/>
            <person name="Ng V."/>
            <person name="Cullen D."/>
            <person name="Martin F."/>
            <person name="Rosso M.-N."/>
            <person name="Henrissat B."/>
            <person name="Hibbett D."/>
            <person name="Martinez A.T."/>
            <person name="Grigoriev I.V."/>
        </authorList>
    </citation>
    <scope>NUCLEOTIDE SEQUENCE</scope>
    <source>
        <strain evidence="13">CBS 247.69</strain>
    </source>
</reference>
<dbReference type="GO" id="GO:0008168">
    <property type="term" value="F:methyltransferase activity"/>
    <property type="evidence" value="ECO:0007669"/>
    <property type="project" value="UniProtKB-KW"/>
</dbReference>
<keyword evidence="11" id="KW-1208">Phospholipid metabolism</keyword>
<evidence type="ECO:0000256" key="6">
    <source>
        <dbReference type="ARBA" id="ARBA00022824"/>
    </source>
</evidence>
<evidence type="ECO:0000256" key="11">
    <source>
        <dbReference type="ARBA" id="ARBA00023264"/>
    </source>
</evidence>
<comment type="subcellular location">
    <subcellularLocation>
        <location evidence="1">Endomembrane system</location>
        <topology evidence="1">Multi-pass membrane protein</topology>
    </subcellularLocation>
</comment>
<dbReference type="Pfam" id="PF04191">
    <property type="entry name" value="PEMT"/>
    <property type="match status" value="1"/>
</dbReference>
<dbReference type="GO" id="GO:0012505">
    <property type="term" value="C:endomembrane system"/>
    <property type="evidence" value="ECO:0007669"/>
    <property type="project" value="UniProtKB-SubCell"/>
</dbReference>
<keyword evidence="9 12" id="KW-0472">Membrane</keyword>